<evidence type="ECO:0000313" key="19">
    <source>
        <dbReference type="Proteomes" id="UP000614811"/>
    </source>
</evidence>
<reference evidence="18" key="1">
    <citation type="journal article" date="2014" name="Int. J. Syst. Evol. Microbiol.">
        <title>Complete genome sequence of Corynebacterium casei LMG S-19264T (=DSM 44701T), isolated from a smear-ripened cheese.</title>
        <authorList>
            <consortium name="US DOE Joint Genome Institute (JGI-PGF)"/>
            <person name="Walter F."/>
            <person name="Albersmeier A."/>
            <person name="Kalinowski J."/>
            <person name="Ruckert C."/>
        </authorList>
    </citation>
    <scope>NUCLEOTIDE SEQUENCE</scope>
    <source>
        <strain evidence="18">KCTC 12711</strain>
    </source>
</reference>
<name>A0A918RKR5_9GAMM</name>
<keyword evidence="19" id="KW-1185">Reference proteome</keyword>
<evidence type="ECO:0000256" key="2">
    <source>
        <dbReference type="ARBA" id="ARBA00004127"/>
    </source>
</evidence>
<feature type="region of interest" description="Disordered" evidence="16">
    <location>
        <begin position="1"/>
        <end position="22"/>
    </location>
</feature>
<dbReference type="PROSITE" id="PS00379">
    <property type="entry name" value="CDP_ALCOHOL_P_TRANSF"/>
    <property type="match status" value="1"/>
</dbReference>
<comment type="subcellular location">
    <subcellularLocation>
        <location evidence="2">Endomembrane system</location>
        <topology evidence="2">Multi-pass membrane protein</topology>
    </subcellularLocation>
</comment>
<organism evidence="18 19">
    <name type="scientific">Arenicella chitinivorans</name>
    <dbReference type="NCBI Taxonomy" id="1329800"/>
    <lineage>
        <taxon>Bacteria</taxon>
        <taxon>Pseudomonadati</taxon>
        <taxon>Pseudomonadota</taxon>
        <taxon>Gammaproteobacteria</taxon>
        <taxon>Arenicellales</taxon>
        <taxon>Arenicellaceae</taxon>
        <taxon>Arenicella</taxon>
    </lineage>
</organism>
<evidence type="ECO:0000313" key="18">
    <source>
        <dbReference type="EMBL" id="GHA00814.1"/>
    </source>
</evidence>
<feature type="transmembrane region" description="Helical" evidence="17">
    <location>
        <begin position="234"/>
        <end position="251"/>
    </location>
</feature>
<dbReference type="InterPro" id="IPR043130">
    <property type="entry name" value="CDP-OH_PTrfase_TM_dom"/>
</dbReference>
<dbReference type="Proteomes" id="UP000614811">
    <property type="component" value="Unassembled WGS sequence"/>
</dbReference>
<dbReference type="Gene3D" id="1.20.120.1760">
    <property type="match status" value="1"/>
</dbReference>
<dbReference type="EMBL" id="BMXA01000001">
    <property type="protein sequence ID" value="GHA00814.1"/>
    <property type="molecule type" value="Genomic_DNA"/>
</dbReference>
<dbReference type="AlphaFoldDB" id="A0A918RKR5"/>
<sequence length="264" mass="28765">MSSKQPKLTSVEPESESDQFENRAKPAKGIYVLPNLFTTAGLFAGFYAIMQARLGHFEAASLAIYAAMVMDILDGRLARLTNTQSAFGSEYDSLSDMVSFGVAPAMVLFEFALSELGRFGSLVTFVYIACAALRLARFNVVASSDKAYFTGMPSPGAAAIMASIVWVSVDYDIDVSAISGLLAVVMLATALAMVSNIKYRSFKDANFRDQMPFVGLIIGVMIFALIYWDPPMAFLLFGLGYMLSGALFYVLNKFKHPSEDAEEE</sequence>
<feature type="transmembrane region" description="Helical" evidence="17">
    <location>
        <begin position="30"/>
        <end position="49"/>
    </location>
</feature>
<dbReference type="PANTHER" id="PTHR14269:SF61">
    <property type="entry name" value="CDP-DIACYLGLYCEROL--SERINE O-PHOSPHATIDYLTRANSFERASE"/>
    <property type="match status" value="1"/>
</dbReference>
<feature type="transmembrane region" description="Helical" evidence="17">
    <location>
        <begin position="148"/>
        <end position="169"/>
    </location>
</feature>
<comment type="similarity">
    <text evidence="3 15">Belongs to the CDP-alcohol phosphatidyltransferase class-I family.</text>
</comment>
<keyword evidence="10" id="KW-0443">Lipid metabolism</keyword>
<feature type="transmembrane region" description="Helical" evidence="17">
    <location>
        <begin position="175"/>
        <end position="199"/>
    </location>
</feature>
<keyword evidence="7 15" id="KW-0808">Transferase</keyword>
<evidence type="ECO:0000256" key="6">
    <source>
        <dbReference type="ARBA" id="ARBA00022516"/>
    </source>
</evidence>
<dbReference type="GO" id="GO:0003882">
    <property type="term" value="F:CDP-diacylglycerol-serine O-phosphatidyltransferase activity"/>
    <property type="evidence" value="ECO:0007669"/>
    <property type="project" value="UniProtKB-EC"/>
</dbReference>
<evidence type="ECO:0000256" key="12">
    <source>
        <dbReference type="ARBA" id="ARBA00023209"/>
    </source>
</evidence>
<keyword evidence="6" id="KW-0444">Lipid biosynthesis</keyword>
<accession>A0A918RKR5</accession>
<dbReference type="RefSeq" id="WP_189398636.1">
    <property type="nucleotide sequence ID" value="NZ_BMXA01000001.1"/>
</dbReference>
<feature type="transmembrane region" description="Helical" evidence="17">
    <location>
        <begin position="211"/>
        <end position="228"/>
    </location>
</feature>
<dbReference type="Pfam" id="PF01066">
    <property type="entry name" value="CDP-OH_P_transf"/>
    <property type="match status" value="1"/>
</dbReference>
<protein>
    <recommendedName>
        <fullName evidence="5">CDP-diacylglycerol--serine O-phosphatidyltransferase</fullName>
        <ecNumber evidence="4">2.7.8.8</ecNumber>
    </recommendedName>
    <alternativeName>
        <fullName evidence="14">Phosphatidylserine synthase</fullName>
    </alternativeName>
</protein>
<evidence type="ECO:0000256" key="13">
    <source>
        <dbReference type="ARBA" id="ARBA00023264"/>
    </source>
</evidence>
<gene>
    <name evidence="18" type="primary">pssA</name>
    <name evidence="18" type="ORF">GCM10008090_07310</name>
</gene>
<evidence type="ECO:0000256" key="7">
    <source>
        <dbReference type="ARBA" id="ARBA00022679"/>
    </source>
</evidence>
<evidence type="ECO:0000256" key="14">
    <source>
        <dbReference type="ARBA" id="ARBA00032361"/>
    </source>
</evidence>
<evidence type="ECO:0000256" key="11">
    <source>
        <dbReference type="ARBA" id="ARBA00023136"/>
    </source>
</evidence>
<dbReference type="InterPro" id="IPR000462">
    <property type="entry name" value="CDP-OH_P_trans"/>
</dbReference>
<evidence type="ECO:0000256" key="9">
    <source>
        <dbReference type="ARBA" id="ARBA00022989"/>
    </source>
</evidence>
<dbReference type="GO" id="GO:0012505">
    <property type="term" value="C:endomembrane system"/>
    <property type="evidence" value="ECO:0007669"/>
    <property type="project" value="UniProtKB-SubCell"/>
</dbReference>
<dbReference type="NCBIfam" id="TIGR00473">
    <property type="entry name" value="pssA"/>
    <property type="match status" value="1"/>
</dbReference>
<dbReference type="PANTHER" id="PTHR14269">
    <property type="entry name" value="CDP-DIACYLGLYCEROL--GLYCEROL-3-PHOSPHATE 3-PHOSPHATIDYLTRANSFERASE-RELATED"/>
    <property type="match status" value="1"/>
</dbReference>
<comment type="catalytic activity">
    <reaction evidence="1">
        <text>a CDP-1,2-diacyl-sn-glycerol + L-serine = a 1,2-diacyl-sn-glycero-3-phospho-L-serine + CMP + H(+)</text>
        <dbReference type="Rhea" id="RHEA:16913"/>
        <dbReference type="ChEBI" id="CHEBI:15378"/>
        <dbReference type="ChEBI" id="CHEBI:33384"/>
        <dbReference type="ChEBI" id="CHEBI:57262"/>
        <dbReference type="ChEBI" id="CHEBI:58332"/>
        <dbReference type="ChEBI" id="CHEBI:60377"/>
        <dbReference type="EC" id="2.7.8.8"/>
    </reaction>
</comment>
<evidence type="ECO:0000256" key="10">
    <source>
        <dbReference type="ARBA" id="ARBA00023098"/>
    </source>
</evidence>
<evidence type="ECO:0000256" key="8">
    <source>
        <dbReference type="ARBA" id="ARBA00022692"/>
    </source>
</evidence>
<evidence type="ECO:0000256" key="3">
    <source>
        <dbReference type="ARBA" id="ARBA00010441"/>
    </source>
</evidence>
<proteinExistence type="inferred from homology"/>
<dbReference type="InterPro" id="IPR050324">
    <property type="entry name" value="CDP-alcohol_PTase-I"/>
</dbReference>
<keyword evidence="11 17" id="KW-0472">Membrane</keyword>
<evidence type="ECO:0000256" key="1">
    <source>
        <dbReference type="ARBA" id="ARBA00000287"/>
    </source>
</evidence>
<evidence type="ECO:0000256" key="4">
    <source>
        <dbReference type="ARBA" id="ARBA00013174"/>
    </source>
</evidence>
<keyword evidence="12" id="KW-0594">Phospholipid biosynthesis</keyword>
<keyword evidence="8 17" id="KW-0812">Transmembrane</keyword>
<dbReference type="EC" id="2.7.8.8" evidence="4"/>
<evidence type="ECO:0000256" key="15">
    <source>
        <dbReference type="RuleBase" id="RU003750"/>
    </source>
</evidence>
<feature type="transmembrane region" description="Helical" evidence="17">
    <location>
        <begin position="119"/>
        <end position="136"/>
    </location>
</feature>
<evidence type="ECO:0000256" key="5">
    <source>
        <dbReference type="ARBA" id="ARBA00017171"/>
    </source>
</evidence>
<dbReference type="GO" id="GO:0008654">
    <property type="term" value="P:phospholipid biosynthetic process"/>
    <property type="evidence" value="ECO:0007669"/>
    <property type="project" value="UniProtKB-KW"/>
</dbReference>
<keyword evidence="13" id="KW-1208">Phospholipid metabolism</keyword>
<reference evidence="18" key="2">
    <citation type="submission" date="2020-09" db="EMBL/GenBank/DDBJ databases">
        <authorList>
            <person name="Sun Q."/>
            <person name="Kim S."/>
        </authorList>
    </citation>
    <scope>NUCLEOTIDE SEQUENCE</scope>
    <source>
        <strain evidence="18">KCTC 12711</strain>
    </source>
</reference>
<dbReference type="GO" id="GO:0016020">
    <property type="term" value="C:membrane"/>
    <property type="evidence" value="ECO:0007669"/>
    <property type="project" value="InterPro"/>
</dbReference>
<dbReference type="InterPro" id="IPR048254">
    <property type="entry name" value="CDP_ALCOHOL_P_TRANSF_CS"/>
</dbReference>
<keyword evidence="9 17" id="KW-1133">Transmembrane helix</keyword>
<comment type="caution">
    <text evidence="18">The sequence shown here is derived from an EMBL/GenBank/DDBJ whole genome shotgun (WGS) entry which is preliminary data.</text>
</comment>
<evidence type="ECO:0000256" key="16">
    <source>
        <dbReference type="SAM" id="MobiDB-lite"/>
    </source>
</evidence>
<evidence type="ECO:0000256" key="17">
    <source>
        <dbReference type="SAM" id="Phobius"/>
    </source>
</evidence>
<dbReference type="InterPro" id="IPR004533">
    <property type="entry name" value="CDP-diaglyc--ser_O-PTrfase"/>
</dbReference>